<reference evidence="7" key="1">
    <citation type="submission" date="2025-08" db="UniProtKB">
        <authorList>
            <consortium name="RefSeq"/>
        </authorList>
    </citation>
    <scope>IDENTIFICATION</scope>
    <source>
        <tissue evidence="7">Tentacle</tissue>
    </source>
</reference>
<organism evidence="6 7">
    <name type="scientific">Actinia tenebrosa</name>
    <name type="common">Australian red waratah sea anemone</name>
    <dbReference type="NCBI Taxonomy" id="6105"/>
    <lineage>
        <taxon>Eukaryota</taxon>
        <taxon>Metazoa</taxon>
        <taxon>Cnidaria</taxon>
        <taxon>Anthozoa</taxon>
        <taxon>Hexacorallia</taxon>
        <taxon>Actiniaria</taxon>
        <taxon>Actiniidae</taxon>
        <taxon>Actinia</taxon>
    </lineage>
</organism>
<dbReference type="InParanoid" id="A0A6P8HCX4"/>
<evidence type="ECO:0000256" key="4">
    <source>
        <dbReference type="SAM" id="SignalP"/>
    </source>
</evidence>
<dbReference type="AlphaFoldDB" id="A0A6P8HCX4"/>
<evidence type="ECO:0000256" key="1">
    <source>
        <dbReference type="ARBA" id="ARBA00006373"/>
    </source>
</evidence>
<dbReference type="Pfam" id="PF01549">
    <property type="entry name" value="ShK"/>
    <property type="match status" value="1"/>
</dbReference>
<name>A0A6P8HCX4_ACTTE</name>
<keyword evidence="4" id="KW-0732">Signal</keyword>
<accession>A0A6P8HCX4</accession>
<feature type="domain" description="ShKT" evidence="5">
    <location>
        <begin position="151"/>
        <end position="186"/>
    </location>
</feature>
<dbReference type="KEGG" id="aten:116290072"/>
<evidence type="ECO:0000313" key="6">
    <source>
        <dbReference type="Proteomes" id="UP000515163"/>
    </source>
</evidence>
<dbReference type="PROSITE" id="PS51670">
    <property type="entry name" value="SHKT"/>
    <property type="match status" value="1"/>
</dbReference>
<dbReference type="SMART" id="SM00254">
    <property type="entry name" value="ShKT"/>
    <property type="match status" value="2"/>
</dbReference>
<proteinExistence type="inferred from homology"/>
<comment type="similarity">
    <text evidence="1">Belongs to the EGF domain peptide family.</text>
</comment>
<dbReference type="Proteomes" id="UP000515163">
    <property type="component" value="Unplaced"/>
</dbReference>
<dbReference type="GO" id="GO:0090729">
    <property type="term" value="F:toxin activity"/>
    <property type="evidence" value="ECO:0007669"/>
    <property type="project" value="UniProtKB-KW"/>
</dbReference>
<evidence type="ECO:0000259" key="5">
    <source>
        <dbReference type="PROSITE" id="PS51670"/>
    </source>
</evidence>
<dbReference type="GeneID" id="116290072"/>
<feature type="chain" id="PRO_5027654919" evidence="4">
    <location>
        <begin position="29"/>
        <end position="186"/>
    </location>
</feature>
<evidence type="ECO:0000256" key="3">
    <source>
        <dbReference type="PROSITE-ProRule" id="PRU01005"/>
    </source>
</evidence>
<evidence type="ECO:0000313" key="7">
    <source>
        <dbReference type="RefSeq" id="XP_031552913.1"/>
    </source>
</evidence>
<gene>
    <name evidence="7" type="primary">LOC116290072</name>
</gene>
<dbReference type="RefSeq" id="XP_031552913.1">
    <property type="nucleotide sequence ID" value="XM_031697053.1"/>
</dbReference>
<feature type="signal peptide" evidence="4">
    <location>
        <begin position="1"/>
        <end position="28"/>
    </location>
</feature>
<protein>
    <submittedName>
        <fullName evidence="7">Tyrosinase-like protein tyr-3</fullName>
    </submittedName>
</protein>
<dbReference type="InterPro" id="IPR003582">
    <property type="entry name" value="ShKT_dom"/>
</dbReference>
<keyword evidence="6" id="KW-1185">Reference proteome</keyword>
<dbReference type="InterPro" id="IPR000742">
    <property type="entry name" value="EGF"/>
</dbReference>
<sequence>MELRHDQRDRRLLVWILLVSVLLHNVTCKGPEMKRTSSTCHCHKDIGRCITKDDGSQVCSCPERYRGRMCEFDCRKASDKECQSLRSWSICVKHRDWMQACCKRTCEGFKNTCADVNPVDCKWLESHGECKKNLNWMRTCCGLCFDNNPKCKDKNPIQCPLWKERGECEKNIKYMYKNCLKSCIGC</sequence>
<evidence type="ECO:0000256" key="2">
    <source>
        <dbReference type="ARBA" id="ARBA00022656"/>
    </source>
</evidence>
<comment type="caution">
    <text evidence="3">Lacks conserved residue(s) required for the propagation of feature annotation.</text>
</comment>
<dbReference type="PROSITE" id="PS00022">
    <property type="entry name" value="EGF_1"/>
    <property type="match status" value="1"/>
</dbReference>
<dbReference type="OrthoDB" id="10278547at2759"/>
<keyword evidence="2" id="KW-0800">Toxin</keyword>